<keyword evidence="1" id="KW-0175">Coiled coil</keyword>
<feature type="region of interest" description="Disordered" evidence="2">
    <location>
        <begin position="187"/>
        <end position="241"/>
    </location>
</feature>
<evidence type="ECO:0000256" key="1">
    <source>
        <dbReference type="SAM" id="Coils"/>
    </source>
</evidence>
<sequence>MAARGYENRLREAQVCQACIRSIPLSQRKIQKNLPTKPDLSIPIIPILTPADSEWIYISPTCYYAGTGPVAETFGSEVSSPSDTSAGDSDECMGYKLRDARLELKIDILERIELAVDNADRAEVMKLRRRFDRLSVAITEMDSQIEDTETEELRVEEAELQEELRKARAELASRNAKFASVEMIDDELSEDEIDENETNETDASRANGKRESKFKEEITNDEIEDHKTDQHKMGEDQKEKYHNMKEIALGSLRETVRKELNDELEKAFRKNKNLNLQESKGAHSPKKRKFDEQEQSNTSNPIPSSPDVKSGSPETAWIDTVPLLRELNTHLAECRVSSSAEETMAIRSWIDKGFDTGMRRLMRNQPIAEILASWDNKYEEEGLNNVLKSIVLVYDSIEDLHTLRTHYDRILGELVLSIHSIATVRGSGTDNCETDFGKLAL</sequence>
<evidence type="ECO:0000313" key="3">
    <source>
        <dbReference type="EMBL" id="CCD44592.1"/>
    </source>
</evidence>
<evidence type="ECO:0000313" key="4">
    <source>
        <dbReference type="Proteomes" id="UP000008177"/>
    </source>
</evidence>
<proteinExistence type="predicted"/>
<dbReference type="OrthoDB" id="3547255at2759"/>
<gene>
    <name evidence="3" type="ORF">BofuT4_P054930.1</name>
</gene>
<organism evidence="3 4">
    <name type="scientific">Botryotinia fuckeliana (strain T4)</name>
    <name type="common">Noble rot fungus</name>
    <name type="synonym">Botrytis cinerea</name>
    <dbReference type="NCBI Taxonomy" id="999810"/>
    <lineage>
        <taxon>Eukaryota</taxon>
        <taxon>Fungi</taxon>
        <taxon>Dikarya</taxon>
        <taxon>Ascomycota</taxon>
        <taxon>Pezizomycotina</taxon>
        <taxon>Leotiomycetes</taxon>
        <taxon>Helotiales</taxon>
        <taxon>Sclerotiniaceae</taxon>
        <taxon>Botrytis</taxon>
    </lineage>
</organism>
<dbReference type="HOGENOM" id="CLU_640918_0_0_1"/>
<dbReference type="EMBL" id="FQ790271">
    <property type="protein sequence ID" value="CCD44592.1"/>
    <property type="molecule type" value="Genomic_DNA"/>
</dbReference>
<evidence type="ECO:0000256" key="2">
    <source>
        <dbReference type="SAM" id="MobiDB-lite"/>
    </source>
</evidence>
<feature type="compositionally biased region" description="Basic and acidic residues" evidence="2">
    <location>
        <begin position="208"/>
        <end position="241"/>
    </location>
</feature>
<feature type="compositionally biased region" description="Acidic residues" evidence="2">
    <location>
        <begin position="187"/>
        <end position="200"/>
    </location>
</feature>
<dbReference type="InParanoid" id="G2XVS2"/>
<dbReference type="AlphaFoldDB" id="G2XVS2"/>
<reference evidence="4" key="1">
    <citation type="journal article" date="2011" name="PLoS Genet.">
        <title>Genomic analysis of the necrotrophic fungal pathogens Sclerotinia sclerotiorum and Botrytis cinerea.</title>
        <authorList>
            <person name="Amselem J."/>
            <person name="Cuomo C.A."/>
            <person name="van Kan J.A."/>
            <person name="Viaud M."/>
            <person name="Benito E.P."/>
            <person name="Couloux A."/>
            <person name="Coutinho P.M."/>
            <person name="de Vries R.P."/>
            <person name="Dyer P.S."/>
            <person name="Fillinger S."/>
            <person name="Fournier E."/>
            <person name="Gout L."/>
            <person name="Hahn M."/>
            <person name="Kohn L."/>
            <person name="Lapalu N."/>
            <person name="Plummer K.M."/>
            <person name="Pradier J.M."/>
            <person name="Quevillon E."/>
            <person name="Sharon A."/>
            <person name="Simon A."/>
            <person name="ten Have A."/>
            <person name="Tudzynski B."/>
            <person name="Tudzynski P."/>
            <person name="Wincker P."/>
            <person name="Andrew M."/>
            <person name="Anthouard V."/>
            <person name="Beever R.E."/>
            <person name="Beffa R."/>
            <person name="Benoit I."/>
            <person name="Bouzid O."/>
            <person name="Brault B."/>
            <person name="Chen Z."/>
            <person name="Choquer M."/>
            <person name="Collemare J."/>
            <person name="Cotton P."/>
            <person name="Danchin E.G."/>
            <person name="Da Silva C."/>
            <person name="Gautier A."/>
            <person name="Giraud C."/>
            <person name="Giraud T."/>
            <person name="Gonzalez C."/>
            <person name="Grossetete S."/>
            <person name="Guldener U."/>
            <person name="Henrissat B."/>
            <person name="Howlett B.J."/>
            <person name="Kodira C."/>
            <person name="Kretschmer M."/>
            <person name="Lappartient A."/>
            <person name="Leroch M."/>
            <person name="Levis C."/>
            <person name="Mauceli E."/>
            <person name="Neuveglise C."/>
            <person name="Oeser B."/>
            <person name="Pearson M."/>
            <person name="Poulain J."/>
            <person name="Poussereau N."/>
            <person name="Quesneville H."/>
            <person name="Rascle C."/>
            <person name="Schumacher J."/>
            <person name="Segurens B."/>
            <person name="Sexton A."/>
            <person name="Silva E."/>
            <person name="Sirven C."/>
            <person name="Soanes D.M."/>
            <person name="Talbot N.J."/>
            <person name="Templeton M."/>
            <person name="Yandava C."/>
            <person name="Yarden O."/>
            <person name="Zeng Q."/>
            <person name="Rollins J.A."/>
            <person name="Lebrun M.H."/>
            <person name="Dickman M."/>
        </authorList>
    </citation>
    <scope>NUCLEOTIDE SEQUENCE [LARGE SCALE GENOMIC DNA]</scope>
    <source>
        <strain evidence="4">T4</strain>
    </source>
</reference>
<name>G2XVS2_BOTF4</name>
<feature type="coiled-coil region" evidence="1">
    <location>
        <begin position="150"/>
        <end position="177"/>
    </location>
</feature>
<accession>G2XVS2</accession>
<dbReference type="Proteomes" id="UP000008177">
    <property type="component" value="Unplaced contigs"/>
</dbReference>
<protein>
    <submittedName>
        <fullName evidence="3">Uncharacterized protein</fullName>
    </submittedName>
</protein>
<feature type="region of interest" description="Disordered" evidence="2">
    <location>
        <begin position="271"/>
        <end position="314"/>
    </location>
</feature>